<organism evidence="1 2">
    <name type="scientific">Ixodes persulcatus</name>
    <name type="common">Taiga tick</name>
    <dbReference type="NCBI Taxonomy" id="34615"/>
    <lineage>
        <taxon>Eukaryota</taxon>
        <taxon>Metazoa</taxon>
        <taxon>Ecdysozoa</taxon>
        <taxon>Arthropoda</taxon>
        <taxon>Chelicerata</taxon>
        <taxon>Arachnida</taxon>
        <taxon>Acari</taxon>
        <taxon>Parasitiformes</taxon>
        <taxon>Ixodida</taxon>
        <taxon>Ixodoidea</taxon>
        <taxon>Ixodidae</taxon>
        <taxon>Ixodinae</taxon>
        <taxon>Ixodes</taxon>
    </lineage>
</organism>
<comment type="caution">
    <text evidence="1">The sequence shown here is derived from an EMBL/GenBank/DDBJ whole genome shotgun (WGS) entry which is preliminary data.</text>
</comment>
<keyword evidence="2" id="KW-1185">Reference proteome</keyword>
<accession>A0AC60QA69</accession>
<name>A0AC60QA69_IXOPE</name>
<dbReference type="EMBL" id="JABSTQ010009353">
    <property type="protein sequence ID" value="KAG0430103.1"/>
    <property type="molecule type" value="Genomic_DNA"/>
</dbReference>
<evidence type="ECO:0000313" key="1">
    <source>
        <dbReference type="EMBL" id="KAG0430103.1"/>
    </source>
</evidence>
<proteinExistence type="predicted"/>
<reference evidence="1 2" key="1">
    <citation type="journal article" date="2020" name="Cell">
        <title>Large-Scale Comparative Analyses of Tick Genomes Elucidate Their Genetic Diversity and Vector Capacities.</title>
        <authorList>
            <consortium name="Tick Genome and Microbiome Consortium (TIGMIC)"/>
            <person name="Jia N."/>
            <person name="Wang J."/>
            <person name="Shi W."/>
            <person name="Du L."/>
            <person name="Sun Y."/>
            <person name="Zhan W."/>
            <person name="Jiang J.F."/>
            <person name="Wang Q."/>
            <person name="Zhang B."/>
            <person name="Ji P."/>
            <person name="Bell-Sakyi L."/>
            <person name="Cui X.M."/>
            <person name="Yuan T.T."/>
            <person name="Jiang B.G."/>
            <person name="Yang W.F."/>
            <person name="Lam T.T."/>
            <person name="Chang Q.C."/>
            <person name="Ding S.J."/>
            <person name="Wang X.J."/>
            <person name="Zhu J.G."/>
            <person name="Ruan X.D."/>
            <person name="Zhao L."/>
            <person name="Wei J.T."/>
            <person name="Ye R.Z."/>
            <person name="Que T.C."/>
            <person name="Du C.H."/>
            <person name="Zhou Y.H."/>
            <person name="Cheng J.X."/>
            <person name="Dai P.F."/>
            <person name="Guo W.B."/>
            <person name="Han X.H."/>
            <person name="Huang E.J."/>
            <person name="Li L.F."/>
            <person name="Wei W."/>
            <person name="Gao Y.C."/>
            <person name="Liu J.Z."/>
            <person name="Shao H.Z."/>
            <person name="Wang X."/>
            <person name="Wang C.C."/>
            <person name="Yang T.C."/>
            <person name="Huo Q.B."/>
            <person name="Li W."/>
            <person name="Chen H.Y."/>
            <person name="Chen S.E."/>
            <person name="Zhou L.G."/>
            <person name="Ni X.B."/>
            <person name="Tian J.H."/>
            <person name="Sheng Y."/>
            <person name="Liu T."/>
            <person name="Pan Y.S."/>
            <person name="Xia L.Y."/>
            <person name="Li J."/>
            <person name="Zhao F."/>
            <person name="Cao W.C."/>
        </authorList>
    </citation>
    <scope>NUCLEOTIDE SEQUENCE [LARGE SCALE GENOMIC DNA]</scope>
    <source>
        <strain evidence="1">Iper-2018</strain>
    </source>
</reference>
<sequence length="146" mass="15963">MRDGETGLPCFREVPETTPVTTTPRSPGISTTSRQDSLVAPQIRRSSPDSERPRLSRHPRNALSLVRAKKSRAGDRPCLVGPCLSELLSQTKVSPPAAVFFPEALPRSAAYRRCSLSREKPETMARSWRAGQSGASVALLRRGIII</sequence>
<gene>
    <name evidence="1" type="ORF">HPB47_023000</name>
</gene>
<protein>
    <submittedName>
        <fullName evidence="1">Uncharacterized protein</fullName>
    </submittedName>
</protein>
<evidence type="ECO:0000313" key="2">
    <source>
        <dbReference type="Proteomes" id="UP000805193"/>
    </source>
</evidence>
<dbReference type="Proteomes" id="UP000805193">
    <property type="component" value="Unassembled WGS sequence"/>
</dbReference>